<keyword evidence="7" id="KW-1185">Reference proteome</keyword>
<reference evidence="6" key="1">
    <citation type="submission" date="2020-06" db="EMBL/GenBank/DDBJ databases">
        <authorList>
            <person name="Li T."/>
            <person name="Hu X."/>
            <person name="Zhang T."/>
            <person name="Song X."/>
            <person name="Zhang H."/>
            <person name="Dai N."/>
            <person name="Sheng W."/>
            <person name="Hou X."/>
            <person name="Wei L."/>
        </authorList>
    </citation>
    <scope>NUCLEOTIDE SEQUENCE</scope>
    <source>
        <strain evidence="6">3651</strain>
        <tissue evidence="6">Leaf</tissue>
    </source>
</reference>
<name>A0AAE2CY71_9LAMI</name>
<proteinExistence type="predicted"/>
<evidence type="ECO:0000313" key="6">
    <source>
        <dbReference type="EMBL" id="KAK4438981.1"/>
    </source>
</evidence>
<dbReference type="Pfam" id="PF00249">
    <property type="entry name" value="Myb_DNA-binding"/>
    <property type="match status" value="1"/>
</dbReference>
<organism evidence="6 7">
    <name type="scientific">Sesamum alatum</name>
    <dbReference type="NCBI Taxonomy" id="300844"/>
    <lineage>
        <taxon>Eukaryota</taxon>
        <taxon>Viridiplantae</taxon>
        <taxon>Streptophyta</taxon>
        <taxon>Embryophyta</taxon>
        <taxon>Tracheophyta</taxon>
        <taxon>Spermatophyta</taxon>
        <taxon>Magnoliopsida</taxon>
        <taxon>eudicotyledons</taxon>
        <taxon>Gunneridae</taxon>
        <taxon>Pentapetalae</taxon>
        <taxon>asterids</taxon>
        <taxon>lamiids</taxon>
        <taxon>Lamiales</taxon>
        <taxon>Pedaliaceae</taxon>
        <taxon>Sesamum</taxon>
    </lineage>
</organism>
<gene>
    <name evidence="6" type="ORF">Salat_0232700</name>
</gene>
<dbReference type="InterPro" id="IPR001005">
    <property type="entry name" value="SANT/Myb"/>
</dbReference>
<dbReference type="GO" id="GO:0003677">
    <property type="term" value="F:DNA binding"/>
    <property type="evidence" value="ECO:0007669"/>
    <property type="project" value="InterPro"/>
</dbReference>
<comment type="caution">
    <text evidence="6">The sequence shown here is derived from an EMBL/GenBank/DDBJ whole genome shotgun (WGS) entry which is preliminary data.</text>
</comment>
<evidence type="ECO:0000256" key="1">
    <source>
        <dbReference type="ARBA" id="ARBA00004123"/>
    </source>
</evidence>
<dbReference type="EMBL" id="JACGWO010000001">
    <property type="protein sequence ID" value="KAK4438981.1"/>
    <property type="molecule type" value="Genomic_DNA"/>
</dbReference>
<evidence type="ECO:0000256" key="4">
    <source>
        <dbReference type="ARBA" id="ARBA00023242"/>
    </source>
</evidence>
<keyword evidence="4" id="KW-0539">Nucleus</keyword>
<comment type="subcellular location">
    <subcellularLocation>
        <location evidence="1">Nucleus</location>
    </subcellularLocation>
</comment>
<dbReference type="GO" id="GO:0005634">
    <property type="term" value="C:nucleus"/>
    <property type="evidence" value="ECO:0007669"/>
    <property type="project" value="UniProtKB-SubCell"/>
</dbReference>
<dbReference type="InterPro" id="IPR009057">
    <property type="entry name" value="Homeodomain-like_sf"/>
</dbReference>
<accession>A0AAE2CY71</accession>
<reference evidence="6" key="2">
    <citation type="journal article" date="2024" name="Plant">
        <title>Genomic evolution and insights into agronomic trait innovations of Sesamum species.</title>
        <authorList>
            <person name="Miao H."/>
            <person name="Wang L."/>
            <person name="Qu L."/>
            <person name="Liu H."/>
            <person name="Sun Y."/>
            <person name="Le M."/>
            <person name="Wang Q."/>
            <person name="Wei S."/>
            <person name="Zheng Y."/>
            <person name="Lin W."/>
            <person name="Duan Y."/>
            <person name="Cao H."/>
            <person name="Xiong S."/>
            <person name="Wang X."/>
            <person name="Wei L."/>
            <person name="Li C."/>
            <person name="Ma Q."/>
            <person name="Ju M."/>
            <person name="Zhao R."/>
            <person name="Li G."/>
            <person name="Mu C."/>
            <person name="Tian Q."/>
            <person name="Mei H."/>
            <person name="Zhang T."/>
            <person name="Gao T."/>
            <person name="Zhang H."/>
        </authorList>
    </citation>
    <scope>NUCLEOTIDE SEQUENCE</scope>
    <source>
        <strain evidence="6">3651</strain>
    </source>
</reference>
<keyword evidence="2" id="KW-0805">Transcription regulation</keyword>
<evidence type="ECO:0000313" key="7">
    <source>
        <dbReference type="Proteomes" id="UP001293254"/>
    </source>
</evidence>
<dbReference type="PANTHER" id="PTHR31499">
    <property type="entry name" value="MYB FAMILY TRANSCRIPTION FACTOR PHL11"/>
    <property type="match status" value="1"/>
</dbReference>
<dbReference type="FunFam" id="1.10.10.60:FF:000002">
    <property type="entry name" value="Myb family transcription factor"/>
    <property type="match status" value="1"/>
</dbReference>
<evidence type="ECO:0000259" key="5">
    <source>
        <dbReference type="PROSITE" id="PS51294"/>
    </source>
</evidence>
<dbReference type="SUPFAM" id="SSF46689">
    <property type="entry name" value="Homeodomain-like"/>
    <property type="match status" value="1"/>
</dbReference>
<dbReference type="GO" id="GO:0003700">
    <property type="term" value="F:DNA-binding transcription factor activity"/>
    <property type="evidence" value="ECO:0007669"/>
    <property type="project" value="InterPro"/>
</dbReference>
<dbReference type="NCBIfam" id="TIGR01557">
    <property type="entry name" value="myb_SHAQKYF"/>
    <property type="match status" value="1"/>
</dbReference>
<keyword evidence="3" id="KW-0804">Transcription</keyword>
<dbReference type="InterPro" id="IPR006447">
    <property type="entry name" value="Myb_dom_plants"/>
</dbReference>
<protein>
    <submittedName>
        <fullName evidence="6">Myb family transcription factor PHL11</fullName>
    </submittedName>
</protein>
<dbReference type="AlphaFoldDB" id="A0AAE2CY71"/>
<dbReference type="Gene3D" id="1.10.10.60">
    <property type="entry name" value="Homeodomain-like"/>
    <property type="match status" value="1"/>
</dbReference>
<feature type="domain" description="HTH myb-type" evidence="5">
    <location>
        <begin position="98"/>
        <end position="153"/>
    </location>
</feature>
<evidence type="ECO:0000256" key="3">
    <source>
        <dbReference type="ARBA" id="ARBA00023163"/>
    </source>
</evidence>
<dbReference type="InterPro" id="IPR046955">
    <property type="entry name" value="PHR1-like"/>
</dbReference>
<sequence length="359" mass="37896">MGLPPPPAGLSPAAGGQQIFCWMTTNRREPGSWWWADDGGGGGGGGGGGEESVFGGVMENQFHHEGGVTAAVGGGYGVQTGTVVESYDAADHVYPRPRLRWTPELHDQFVKAVNELGGANKATPKAILNLMGVEGLTLYHLKSHLQKFRLGKTARRLWRRDFAPADYRRRKDERVAAVGLEGQGNSSSSSPFDMDGIKALGADTYGNLHLLVEKPQAAKKNLGVAEMKQTSATAAVKLEEGGLAASRPALLPLFPPIPASGIDCPPDWSEFLEGEGKKPVAPRPMDNASMDDYLNSLGYSSEFALTKSPESGRAGMGFGSFFDDVASFSKVEDHDIAVDSSVVAVDAGQLSAAGGSDFT</sequence>
<dbReference type="InterPro" id="IPR017930">
    <property type="entry name" value="Myb_dom"/>
</dbReference>
<dbReference type="PANTHER" id="PTHR31499:SF43">
    <property type="entry name" value="MYB FAMILY TRANSCRIPTION FACTOR APL"/>
    <property type="match status" value="1"/>
</dbReference>
<dbReference type="Proteomes" id="UP001293254">
    <property type="component" value="Unassembled WGS sequence"/>
</dbReference>
<evidence type="ECO:0000256" key="2">
    <source>
        <dbReference type="ARBA" id="ARBA00023015"/>
    </source>
</evidence>
<dbReference type="PROSITE" id="PS51294">
    <property type="entry name" value="HTH_MYB"/>
    <property type="match status" value="1"/>
</dbReference>